<sequence length="65" mass="7389">CFVCKQRGHTSRYCPSQQSPNVQNSIEDRQPQPQMNIDDPAVYSTLPIIHRGPQHTLGTIMPAYH</sequence>
<name>A0A915JKF2_ROMCU</name>
<dbReference type="Proteomes" id="UP000887565">
    <property type="component" value="Unplaced"/>
</dbReference>
<dbReference type="GO" id="GO:0003676">
    <property type="term" value="F:nucleic acid binding"/>
    <property type="evidence" value="ECO:0007669"/>
    <property type="project" value="InterPro"/>
</dbReference>
<keyword evidence="4" id="KW-1185">Reference proteome</keyword>
<evidence type="ECO:0000256" key="1">
    <source>
        <dbReference type="PROSITE-ProRule" id="PRU00047"/>
    </source>
</evidence>
<organism evidence="4 5">
    <name type="scientific">Romanomermis culicivorax</name>
    <name type="common">Nematode worm</name>
    <dbReference type="NCBI Taxonomy" id="13658"/>
    <lineage>
        <taxon>Eukaryota</taxon>
        <taxon>Metazoa</taxon>
        <taxon>Ecdysozoa</taxon>
        <taxon>Nematoda</taxon>
        <taxon>Enoplea</taxon>
        <taxon>Dorylaimia</taxon>
        <taxon>Mermithida</taxon>
        <taxon>Mermithoidea</taxon>
        <taxon>Mermithidae</taxon>
        <taxon>Romanomermis</taxon>
    </lineage>
</organism>
<dbReference type="InterPro" id="IPR036875">
    <property type="entry name" value="Znf_CCHC_sf"/>
</dbReference>
<protein>
    <submittedName>
        <fullName evidence="5">CCHC-type domain-containing protein</fullName>
    </submittedName>
</protein>
<dbReference type="SUPFAM" id="SSF57756">
    <property type="entry name" value="Retrovirus zinc finger-like domains"/>
    <property type="match status" value="1"/>
</dbReference>
<dbReference type="Gene3D" id="4.10.60.10">
    <property type="entry name" value="Zinc finger, CCHC-type"/>
    <property type="match status" value="1"/>
</dbReference>
<feature type="compositionally biased region" description="Basic residues" evidence="2">
    <location>
        <begin position="1"/>
        <end position="10"/>
    </location>
</feature>
<keyword evidence="1" id="KW-0862">Zinc</keyword>
<evidence type="ECO:0000313" key="5">
    <source>
        <dbReference type="WBParaSite" id="nRc.2.0.1.t26669-RA"/>
    </source>
</evidence>
<evidence type="ECO:0000259" key="3">
    <source>
        <dbReference type="PROSITE" id="PS50158"/>
    </source>
</evidence>
<dbReference type="GO" id="GO:0008270">
    <property type="term" value="F:zinc ion binding"/>
    <property type="evidence" value="ECO:0007669"/>
    <property type="project" value="UniProtKB-KW"/>
</dbReference>
<dbReference type="GO" id="GO:0019899">
    <property type="term" value="F:enzyme binding"/>
    <property type="evidence" value="ECO:0007669"/>
    <property type="project" value="UniProtKB-ARBA"/>
</dbReference>
<proteinExistence type="predicted"/>
<dbReference type="InterPro" id="IPR001878">
    <property type="entry name" value="Znf_CCHC"/>
</dbReference>
<keyword evidence="1" id="KW-0479">Metal-binding</keyword>
<evidence type="ECO:0000313" key="4">
    <source>
        <dbReference type="Proteomes" id="UP000887565"/>
    </source>
</evidence>
<feature type="domain" description="CCHC-type" evidence="3">
    <location>
        <begin position="1"/>
        <end position="16"/>
    </location>
</feature>
<dbReference type="PROSITE" id="PS50158">
    <property type="entry name" value="ZF_CCHC"/>
    <property type="match status" value="1"/>
</dbReference>
<accession>A0A915JKF2</accession>
<dbReference type="WBParaSite" id="nRc.2.0.1.t26669-RA">
    <property type="protein sequence ID" value="nRc.2.0.1.t26669-RA"/>
    <property type="gene ID" value="nRc.2.0.1.g26669"/>
</dbReference>
<dbReference type="AlphaFoldDB" id="A0A915JKF2"/>
<feature type="compositionally biased region" description="Polar residues" evidence="2">
    <location>
        <begin position="13"/>
        <end position="35"/>
    </location>
</feature>
<evidence type="ECO:0000256" key="2">
    <source>
        <dbReference type="SAM" id="MobiDB-lite"/>
    </source>
</evidence>
<feature type="region of interest" description="Disordered" evidence="2">
    <location>
        <begin position="1"/>
        <end position="35"/>
    </location>
</feature>
<reference evidence="5" key="1">
    <citation type="submission" date="2022-11" db="UniProtKB">
        <authorList>
            <consortium name="WormBaseParasite"/>
        </authorList>
    </citation>
    <scope>IDENTIFICATION</scope>
</reference>
<keyword evidence="1" id="KW-0863">Zinc-finger</keyword>